<dbReference type="Gene3D" id="3.40.50.150">
    <property type="entry name" value="Vaccinia Virus protein VP39"/>
    <property type="match status" value="1"/>
</dbReference>
<gene>
    <name evidence="10" type="ORF">HJO_01825</name>
</gene>
<evidence type="ECO:0000256" key="3">
    <source>
        <dbReference type="ARBA" id="ARBA00034487"/>
    </source>
</evidence>
<proteinExistence type="inferred from homology"/>
<dbReference type="GO" id="GO:0030791">
    <property type="term" value="F:arsenite methyltransferase activity"/>
    <property type="evidence" value="ECO:0007669"/>
    <property type="project" value="UniProtKB-EC"/>
</dbReference>
<comment type="catalytic activity">
    <reaction evidence="7">
        <text>arsenic triglutathione + 2 [thioredoxin]-dithiol + 2 S-adenosyl-L-methionine + H2O = dimethylarsinous acid + 2 [thioredoxin]-disulfide + 3 glutathione + 2 S-adenosyl-L-homocysteine + 2 H(+)</text>
        <dbReference type="Rhea" id="RHEA:69464"/>
        <dbReference type="Rhea" id="RHEA-COMP:10698"/>
        <dbReference type="Rhea" id="RHEA-COMP:10700"/>
        <dbReference type="ChEBI" id="CHEBI:15377"/>
        <dbReference type="ChEBI" id="CHEBI:15378"/>
        <dbReference type="ChEBI" id="CHEBI:23808"/>
        <dbReference type="ChEBI" id="CHEBI:29950"/>
        <dbReference type="ChEBI" id="CHEBI:50058"/>
        <dbReference type="ChEBI" id="CHEBI:57856"/>
        <dbReference type="ChEBI" id="CHEBI:57925"/>
        <dbReference type="ChEBI" id="CHEBI:59789"/>
        <dbReference type="ChEBI" id="CHEBI:183640"/>
        <dbReference type="EC" id="2.1.1.137"/>
    </reaction>
</comment>
<comment type="catalytic activity">
    <reaction evidence="8">
        <text>arsenic triglutathione + 3 [thioredoxin]-dithiol + 3 S-adenosyl-L-methionine = trimethylarsine + 3 [thioredoxin]-disulfide + 3 glutathione + 3 S-adenosyl-L-homocysteine + 3 H(+)</text>
        <dbReference type="Rhea" id="RHEA:69432"/>
        <dbReference type="Rhea" id="RHEA-COMP:10698"/>
        <dbReference type="Rhea" id="RHEA-COMP:10700"/>
        <dbReference type="ChEBI" id="CHEBI:15378"/>
        <dbReference type="ChEBI" id="CHEBI:27130"/>
        <dbReference type="ChEBI" id="CHEBI:29950"/>
        <dbReference type="ChEBI" id="CHEBI:50058"/>
        <dbReference type="ChEBI" id="CHEBI:57856"/>
        <dbReference type="ChEBI" id="CHEBI:57925"/>
        <dbReference type="ChEBI" id="CHEBI:59789"/>
        <dbReference type="ChEBI" id="CHEBI:183640"/>
        <dbReference type="EC" id="2.1.1.137"/>
    </reaction>
</comment>
<comment type="caution">
    <text evidence="10">The sequence shown here is derived from an EMBL/GenBank/DDBJ whole genome shotgun (WGS) entry which is preliminary data.</text>
</comment>
<evidence type="ECO:0000259" key="9">
    <source>
        <dbReference type="Pfam" id="PF13847"/>
    </source>
</evidence>
<evidence type="ECO:0000256" key="8">
    <source>
        <dbReference type="ARBA" id="ARBA00048428"/>
    </source>
</evidence>
<dbReference type="SUPFAM" id="SSF53335">
    <property type="entry name" value="S-adenosyl-L-methionine-dependent methyltransferases"/>
    <property type="match status" value="1"/>
</dbReference>
<keyword evidence="1 10" id="KW-0808">Transferase</keyword>
<dbReference type="Pfam" id="PF13847">
    <property type="entry name" value="Methyltransf_31"/>
    <property type="match status" value="1"/>
</dbReference>
<organism evidence="10 11">
    <name type="scientific">Hyphomonas johnsonii MHS-2</name>
    <dbReference type="NCBI Taxonomy" id="1280950"/>
    <lineage>
        <taxon>Bacteria</taxon>
        <taxon>Pseudomonadati</taxon>
        <taxon>Pseudomonadota</taxon>
        <taxon>Alphaproteobacteria</taxon>
        <taxon>Hyphomonadales</taxon>
        <taxon>Hyphomonadaceae</taxon>
        <taxon>Hyphomonas</taxon>
    </lineage>
</organism>
<evidence type="ECO:0000256" key="2">
    <source>
        <dbReference type="ARBA" id="ARBA00022691"/>
    </source>
</evidence>
<evidence type="ECO:0000256" key="7">
    <source>
        <dbReference type="ARBA" id="ARBA00047943"/>
    </source>
</evidence>
<comment type="similarity">
    <text evidence="3">Belongs to the methyltransferase superfamily. Arsenite methyltransferase family.</text>
</comment>
<protein>
    <recommendedName>
        <fullName evidence="5">Arsenite methyltransferase</fullName>
        <ecNumber evidence="4">2.1.1.137</ecNumber>
    </recommendedName>
</protein>
<dbReference type="PANTHER" id="PTHR43675">
    <property type="entry name" value="ARSENITE METHYLTRANSFERASE"/>
    <property type="match status" value="1"/>
</dbReference>
<evidence type="ECO:0000256" key="4">
    <source>
        <dbReference type="ARBA" id="ARBA00034521"/>
    </source>
</evidence>
<evidence type="ECO:0000313" key="11">
    <source>
        <dbReference type="Proteomes" id="UP000025171"/>
    </source>
</evidence>
<dbReference type="EC" id="2.1.1.137" evidence="4"/>
<evidence type="ECO:0000256" key="6">
    <source>
        <dbReference type="ARBA" id="ARBA00047941"/>
    </source>
</evidence>
<evidence type="ECO:0000256" key="5">
    <source>
        <dbReference type="ARBA" id="ARBA00034545"/>
    </source>
</evidence>
<reference evidence="10 11" key="1">
    <citation type="journal article" date="2014" name="Antonie Van Leeuwenhoek">
        <title>Hyphomonas beringensis sp. nov. and Hyphomonas chukchiensis sp. nov., isolated from surface seawater of the Bering Sea and Chukchi Sea.</title>
        <authorList>
            <person name="Li C."/>
            <person name="Lai Q."/>
            <person name="Li G."/>
            <person name="Dong C."/>
            <person name="Wang J."/>
            <person name="Liao Y."/>
            <person name="Shao Z."/>
        </authorList>
    </citation>
    <scope>NUCLEOTIDE SEQUENCE [LARGE SCALE GENOMIC DNA]</scope>
    <source>
        <strain evidence="10 11">MHS-2</strain>
    </source>
</reference>
<dbReference type="GO" id="GO:0032259">
    <property type="term" value="P:methylation"/>
    <property type="evidence" value="ECO:0007669"/>
    <property type="project" value="UniProtKB-KW"/>
</dbReference>
<keyword evidence="11" id="KW-1185">Reference proteome</keyword>
<keyword evidence="10" id="KW-0489">Methyltransferase</keyword>
<dbReference type="AlphaFoldDB" id="A0A059FTU7"/>
<dbReference type="InterPro" id="IPR029063">
    <property type="entry name" value="SAM-dependent_MTases_sf"/>
</dbReference>
<dbReference type="PANTHER" id="PTHR43675:SF8">
    <property type="entry name" value="ARSENITE METHYLTRANSFERASE"/>
    <property type="match status" value="1"/>
</dbReference>
<name>A0A059FTU7_9PROT</name>
<comment type="catalytic activity">
    <reaction evidence="6">
        <text>arsenic triglutathione + [thioredoxin]-dithiol + S-adenosyl-L-methionine + 2 H2O = methylarsonous acid + [thioredoxin]-disulfide + 3 glutathione + S-adenosyl-L-homocysteine + H(+)</text>
        <dbReference type="Rhea" id="RHEA:69460"/>
        <dbReference type="Rhea" id="RHEA-COMP:10698"/>
        <dbReference type="Rhea" id="RHEA-COMP:10700"/>
        <dbReference type="ChEBI" id="CHEBI:15377"/>
        <dbReference type="ChEBI" id="CHEBI:15378"/>
        <dbReference type="ChEBI" id="CHEBI:17826"/>
        <dbReference type="ChEBI" id="CHEBI:29950"/>
        <dbReference type="ChEBI" id="CHEBI:50058"/>
        <dbReference type="ChEBI" id="CHEBI:57856"/>
        <dbReference type="ChEBI" id="CHEBI:57925"/>
        <dbReference type="ChEBI" id="CHEBI:59789"/>
        <dbReference type="ChEBI" id="CHEBI:183640"/>
        <dbReference type="EC" id="2.1.1.137"/>
    </reaction>
</comment>
<dbReference type="EMBL" id="ARYK01000001">
    <property type="protein sequence ID" value="KCZ94074.1"/>
    <property type="molecule type" value="Genomic_DNA"/>
</dbReference>
<evidence type="ECO:0000313" key="10">
    <source>
        <dbReference type="EMBL" id="KCZ94074.1"/>
    </source>
</evidence>
<dbReference type="RefSeq" id="WP_051617980.1">
    <property type="nucleotide sequence ID" value="NZ_ARYK01000001.1"/>
</dbReference>
<dbReference type="CDD" id="cd02440">
    <property type="entry name" value="AdoMet_MTases"/>
    <property type="match status" value="1"/>
</dbReference>
<dbReference type="PATRIC" id="fig|1280950.3.peg.375"/>
<feature type="domain" description="Methyltransferase" evidence="9">
    <location>
        <begin position="64"/>
        <end position="217"/>
    </location>
</feature>
<dbReference type="Proteomes" id="UP000025171">
    <property type="component" value="Unassembled WGS sequence"/>
</dbReference>
<dbReference type="InterPro" id="IPR025714">
    <property type="entry name" value="Methyltranfer_dom"/>
</dbReference>
<dbReference type="eggNOG" id="COG2226">
    <property type="taxonomic scope" value="Bacteria"/>
</dbReference>
<evidence type="ECO:0000256" key="1">
    <source>
        <dbReference type="ARBA" id="ARBA00022679"/>
    </source>
</evidence>
<dbReference type="InterPro" id="IPR026669">
    <property type="entry name" value="Arsenite_MeTrfase-like"/>
</dbReference>
<dbReference type="OrthoDB" id="9765084at2"/>
<sequence length="255" mass="27950">MTKEIVQEYYGKTLQGSEDLKTSACCSTVRPPDPVIAAMEHIHPEVSGRFYGCGVVVPDGSLTGWRVVDLGSGSGQDVYILAQLVGQDGEVIGVDMTPEQLDVARRHEDWHRERFGYDRSNVRFIEGHVDRLQDLDIAPGSVDLIVSNCVINLVPEKAAVFAGAAHLLKPGGRFLFSDVFVDRPIPADLANDPVILGECLGGAMQVDQFEQLRSEAGFAAPVWREVRDLTVDDPAIAAKLEGFTFESRTVELVRR</sequence>
<accession>A0A059FTU7</accession>
<dbReference type="STRING" id="1280950.HJO_01825"/>
<keyword evidence="2" id="KW-0949">S-adenosyl-L-methionine</keyword>